<keyword evidence="2" id="KW-1185">Reference proteome</keyword>
<name>A0ABM8ALV7_9DEIO</name>
<reference evidence="1" key="1">
    <citation type="submission" date="2022-07" db="EMBL/GenBank/DDBJ databases">
        <title>Complete Genome Sequence of the Radioresistant Bacterium Deinococcus aetherius ST0316, Isolated from the Air Dust collected in Lower Stratosphere above Japan.</title>
        <authorList>
            <person name="Satoh K."/>
            <person name="Hagiwara K."/>
            <person name="Katsumata K."/>
            <person name="Kubo A."/>
            <person name="Yokobori S."/>
            <person name="Yamagishi A."/>
            <person name="Oono Y."/>
            <person name="Narumi I."/>
        </authorList>
    </citation>
    <scope>NUCLEOTIDE SEQUENCE</scope>
    <source>
        <strain evidence="1">ST0316</strain>
        <plasmid evidence="1">pDAETH-4</plasmid>
    </source>
</reference>
<dbReference type="RefSeq" id="WP_264778963.1">
    <property type="nucleotide sequence ID" value="NZ_AP026564.1"/>
</dbReference>
<dbReference type="Proteomes" id="UP001064971">
    <property type="component" value="Plasmid pDAETH-4"/>
</dbReference>
<keyword evidence="1" id="KW-0614">Plasmid</keyword>
<dbReference type="EMBL" id="AP026564">
    <property type="protein sequence ID" value="BDP44835.1"/>
    <property type="molecule type" value="Genomic_DNA"/>
</dbReference>
<organism evidence="1 2">
    <name type="scientific">Deinococcus aetherius</name>
    <dbReference type="NCBI Taxonomy" id="200252"/>
    <lineage>
        <taxon>Bacteria</taxon>
        <taxon>Thermotogati</taxon>
        <taxon>Deinococcota</taxon>
        <taxon>Deinococci</taxon>
        <taxon>Deinococcales</taxon>
        <taxon>Deinococcaceae</taxon>
        <taxon>Deinococcus</taxon>
    </lineage>
</organism>
<proteinExistence type="predicted"/>
<accession>A0ABM8ALV7</accession>
<gene>
    <name evidence="1" type="ORF">DAETH_48040</name>
</gene>
<evidence type="ECO:0000313" key="2">
    <source>
        <dbReference type="Proteomes" id="UP001064971"/>
    </source>
</evidence>
<sequence length="137" mass="15150">MTTTYPMSLVLSVGQPLKLDKIQPGERKLAFADEVVRAVESTVQQVGGDGEREPSWIEFDTWLRTSGRPSERAAALGAFEAALRYAVRAEIDGLTYPITRIRVTTRAPTGRGYRLTVSMIGPHFDFQDAQGNPAPLW</sequence>
<evidence type="ECO:0000313" key="1">
    <source>
        <dbReference type="EMBL" id="BDP44835.1"/>
    </source>
</evidence>
<protein>
    <submittedName>
        <fullName evidence="1">Uncharacterized protein</fullName>
    </submittedName>
</protein>
<geneLocation type="plasmid" evidence="1 2">
    <name>pDAETH-4</name>
</geneLocation>